<dbReference type="InterPro" id="IPR000917">
    <property type="entry name" value="Sulfatase_N"/>
</dbReference>
<dbReference type="PROSITE" id="PS00995">
    <property type="entry name" value="TCP1_3"/>
    <property type="match status" value="1"/>
</dbReference>
<comment type="cofactor">
    <cofactor evidence="1">
        <name>Ca(2+)</name>
        <dbReference type="ChEBI" id="CHEBI:29108"/>
    </cofactor>
</comment>
<dbReference type="Pfam" id="PF14707">
    <property type="entry name" value="Sulfatase_C"/>
    <property type="match status" value="1"/>
</dbReference>
<dbReference type="GO" id="GO:0016887">
    <property type="term" value="F:ATP hydrolysis activity"/>
    <property type="evidence" value="ECO:0007669"/>
    <property type="project" value="InterPro"/>
</dbReference>
<evidence type="ECO:0000259" key="14">
    <source>
        <dbReference type="Pfam" id="PF00884"/>
    </source>
</evidence>
<dbReference type="SUPFAM" id="SSF48592">
    <property type="entry name" value="GroEL equatorial domain-like"/>
    <property type="match status" value="1"/>
</dbReference>
<dbReference type="Gene3D" id="3.30.1120.10">
    <property type="match status" value="1"/>
</dbReference>
<dbReference type="OrthoDB" id="1935484at2759"/>
<dbReference type="SUPFAM" id="SSF53649">
    <property type="entry name" value="Alkaline phosphatase-like"/>
    <property type="match status" value="1"/>
</dbReference>
<evidence type="ECO:0000313" key="16">
    <source>
        <dbReference type="Proteomes" id="UP000324222"/>
    </source>
</evidence>
<dbReference type="GO" id="GO:0046872">
    <property type="term" value="F:metal ion binding"/>
    <property type="evidence" value="ECO:0007669"/>
    <property type="project" value="UniProtKB-KW"/>
</dbReference>
<keyword evidence="5" id="KW-0732">Signal</keyword>
<dbReference type="Pfam" id="PF00884">
    <property type="entry name" value="Sulfatase"/>
    <property type="match status" value="1"/>
</dbReference>
<evidence type="ECO:0000256" key="9">
    <source>
        <dbReference type="ARBA" id="ARBA00022840"/>
    </source>
</evidence>
<dbReference type="InterPro" id="IPR017850">
    <property type="entry name" value="Alkaline_phosphatase_core_sf"/>
</dbReference>
<dbReference type="PRINTS" id="PR00304">
    <property type="entry name" value="TCOMPLEXTCP1"/>
</dbReference>
<evidence type="ECO:0000256" key="2">
    <source>
        <dbReference type="ARBA" id="ARBA00008020"/>
    </source>
</evidence>
<keyword evidence="10" id="KW-0325">Glycoprotein</keyword>
<dbReference type="InterPro" id="IPR050738">
    <property type="entry name" value="Sulfatase"/>
</dbReference>
<dbReference type="Pfam" id="PF00118">
    <property type="entry name" value="Cpn60_TCP1"/>
    <property type="match status" value="2"/>
</dbReference>
<evidence type="ECO:0000256" key="1">
    <source>
        <dbReference type="ARBA" id="ARBA00001913"/>
    </source>
</evidence>
<dbReference type="Gene3D" id="3.40.720.10">
    <property type="entry name" value="Alkaline Phosphatase, subunit A"/>
    <property type="match status" value="1"/>
</dbReference>
<keyword evidence="8" id="KW-0106">Calcium</keyword>
<dbReference type="PROSITE" id="PS00149">
    <property type="entry name" value="SULFATASE_2"/>
    <property type="match status" value="1"/>
</dbReference>
<evidence type="ECO:0000256" key="8">
    <source>
        <dbReference type="ARBA" id="ARBA00022837"/>
    </source>
</evidence>
<evidence type="ECO:0000256" key="12">
    <source>
        <dbReference type="RuleBase" id="RU004187"/>
    </source>
</evidence>
<gene>
    <name evidence="15" type="primary">ARSA</name>
    <name evidence="15" type="ORF">E2C01_011824</name>
</gene>
<evidence type="ECO:0000256" key="10">
    <source>
        <dbReference type="ARBA" id="ARBA00023180"/>
    </source>
</evidence>
<name>A0A5B7DD06_PORTR</name>
<dbReference type="PANTHER" id="PTHR42693:SF11">
    <property type="entry name" value="ARYLSULFATASE A"/>
    <property type="match status" value="1"/>
</dbReference>
<dbReference type="InterPro" id="IPR027413">
    <property type="entry name" value="GROEL-like_equatorial_sf"/>
</dbReference>
<evidence type="ECO:0000256" key="5">
    <source>
        <dbReference type="ARBA" id="ARBA00022729"/>
    </source>
</evidence>
<dbReference type="GO" id="GO:0005524">
    <property type="term" value="F:ATP binding"/>
    <property type="evidence" value="ECO:0007669"/>
    <property type="project" value="UniProtKB-KW"/>
</dbReference>
<dbReference type="PROSITE" id="PS00523">
    <property type="entry name" value="SULFATASE_1"/>
    <property type="match status" value="1"/>
</dbReference>
<dbReference type="InterPro" id="IPR002194">
    <property type="entry name" value="Chaperonin_TCP-1_CS"/>
</dbReference>
<dbReference type="Gene3D" id="3.50.7.10">
    <property type="entry name" value="GroEL"/>
    <property type="match status" value="1"/>
</dbReference>
<organism evidence="15 16">
    <name type="scientific">Portunus trituberculatus</name>
    <name type="common">Swimming crab</name>
    <name type="synonym">Neptunus trituberculatus</name>
    <dbReference type="NCBI Taxonomy" id="210409"/>
    <lineage>
        <taxon>Eukaryota</taxon>
        <taxon>Metazoa</taxon>
        <taxon>Ecdysozoa</taxon>
        <taxon>Arthropoda</taxon>
        <taxon>Crustacea</taxon>
        <taxon>Multicrustacea</taxon>
        <taxon>Malacostraca</taxon>
        <taxon>Eumalacostraca</taxon>
        <taxon>Eucarida</taxon>
        <taxon>Decapoda</taxon>
        <taxon>Pleocyemata</taxon>
        <taxon>Brachyura</taxon>
        <taxon>Eubrachyura</taxon>
        <taxon>Portunoidea</taxon>
        <taxon>Portunidae</taxon>
        <taxon>Portuninae</taxon>
        <taxon>Portunus</taxon>
    </lineage>
</organism>
<feature type="region of interest" description="Disordered" evidence="13">
    <location>
        <begin position="1"/>
        <end position="23"/>
    </location>
</feature>
<evidence type="ECO:0000256" key="13">
    <source>
        <dbReference type="SAM" id="MobiDB-lite"/>
    </source>
</evidence>
<dbReference type="AlphaFoldDB" id="A0A5B7DD06"/>
<evidence type="ECO:0000256" key="3">
    <source>
        <dbReference type="ARBA" id="ARBA00008779"/>
    </source>
</evidence>
<keyword evidence="6 12" id="KW-0547">Nucleotide-binding</keyword>
<dbReference type="InterPro" id="IPR017998">
    <property type="entry name" value="Chaperone_TCP-1"/>
</dbReference>
<comment type="similarity">
    <text evidence="2 12">Belongs to the TCP-1 chaperonin family.</text>
</comment>
<dbReference type="InterPro" id="IPR002423">
    <property type="entry name" value="Cpn60/GroEL/TCP-1"/>
</dbReference>
<evidence type="ECO:0000256" key="4">
    <source>
        <dbReference type="ARBA" id="ARBA00022723"/>
    </source>
</evidence>
<comment type="caution">
    <text evidence="15">The sequence shown here is derived from an EMBL/GenBank/DDBJ whole genome shotgun (WGS) entry which is preliminary data.</text>
</comment>
<keyword evidence="4" id="KW-0479">Metal-binding</keyword>
<accession>A0A5B7DD06</accession>
<feature type="region of interest" description="Disordered" evidence="13">
    <location>
        <begin position="962"/>
        <end position="983"/>
    </location>
</feature>
<protein>
    <submittedName>
        <fullName evidence="15">Arylsulfatase A</fullName>
    </submittedName>
</protein>
<dbReference type="EMBL" id="VSRR010000722">
    <property type="protein sequence ID" value="MPC18925.1"/>
    <property type="molecule type" value="Genomic_DNA"/>
</dbReference>
<dbReference type="InterPro" id="IPR027409">
    <property type="entry name" value="GroEL-like_apical_dom_sf"/>
</dbReference>
<dbReference type="GO" id="GO:0004065">
    <property type="term" value="F:arylsulfatase activity"/>
    <property type="evidence" value="ECO:0007669"/>
    <property type="project" value="TreeGrafter"/>
</dbReference>
<keyword evidence="9 12" id="KW-0067">ATP-binding</keyword>
<sequence>MQDMRATDTNTGEGRQGAFPSPPPPNLVLLLADDLGYGDLSISGHPTSRTPVIDKLARESRYFTQHYVTSPVCSPSRASVLTGRLQVRSGVYPGTFVPGSTLGLPHNETTIAALLQRNGYRTMIAGKWHLGVGRHGEYLPTHYGFDHYLGLPYSHDMCPCLTCFPGPLPCHDTCWNKQVSCPLYSNDTLIEQPVDLLSLTRRLVNAAVAFITDAATSGKPFFLYFPFLHMSRHQITTHSPCPQIHHPQFASEKFAGRSARGTVGDSLYELDWAVGQVVEALRHHNLLSNTLLWFSSDNGPSLTRHERGGCAGLLRCGKGTTMEGGVRVPAFAHWPTRIPPGSSDGLVSALDLLPTVASLSGLSTSGLTLDGVDISPLLWDPLAVVSLDYLSDSSNYDPICPRSHELTKHDPPLLFNLHHDPGERYDLSSDPDKSEVLRELTAWREDHMKSMTWDIARTQHQDPFAQPCCTSPSCTPFPKCCDCPTSPTSPPSTAPHPDKPNTSPNAIIPHTSSFSFTEKEACGQLWCGFAPVFSHQRQPQIILMKEGTDSSQGKPQLISNINACAAVVDAVRTTLGPRGMDKLIVDAKVLCCAGSATISNDGATIMKQLDIVHPAAKTLVDIAKSQDAEVGDGTTTVVLLAGELLNQCKRLVEEGVHPHAIIRAFRRSTTLAIEKVNEIAVKINKQDPAELRSILEKCASTSLNSKLIHQQKDFFAKMVVDAVMSLDILLPLDMIGIKKVTGGGLEDSRLIDGVAFKKTFSYAGFEMQPKHYDDPKIAMLNIELELKAERDNAEIRVNNVELTIPVIMCTVSCCTKPHPPPVFLSTGGGAVELEVSRHLRECSRSIAGKEQLFMAAYAKALEVIPRQLCDNAGFDSTIILNKLRARHAEGKKLAKGIENKQKGRAQAAMAGGKWFGVDVMNEDIADNFTQCVWEPALVKINALTAASEASCLILSVDETIKSPRSTQDNGPPMPGRGRGRPMM</sequence>
<dbReference type="InterPro" id="IPR027410">
    <property type="entry name" value="TCP-1-like_intermed_sf"/>
</dbReference>
<keyword evidence="16" id="KW-1185">Reference proteome</keyword>
<dbReference type="GO" id="GO:0051082">
    <property type="term" value="F:unfolded protein binding"/>
    <property type="evidence" value="ECO:0007669"/>
    <property type="project" value="InterPro"/>
</dbReference>
<dbReference type="GO" id="GO:0140662">
    <property type="term" value="F:ATP-dependent protein folding chaperone"/>
    <property type="evidence" value="ECO:0007669"/>
    <property type="project" value="InterPro"/>
</dbReference>
<dbReference type="PANTHER" id="PTHR42693">
    <property type="entry name" value="ARYLSULFATASE FAMILY MEMBER"/>
    <property type="match status" value="1"/>
</dbReference>
<dbReference type="PROSITE" id="PS00750">
    <property type="entry name" value="TCP1_1"/>
    <property type="match status" value="1"/>
</dbReference>
<evidence type="ECO:0000313" key="15">
    <source>
        <dbReference type="EMBL" id="MPC18925.1"/>
    </source>
</evidence>
<reference evidence="15 16" key="1">
    <citation type="submission" date="2019-05" db="EMBL/GenBank/DDBJ databases">
        <title>Another draft genome of Portunus trituberculatus and its Hox gene families provides insights of decapod evolution.</title>
        <authorList>
            <person name="Jeong J.-H."/>
            <person name="Song I."/>
            <person name="Kim S."/>
            <person name="Choi T."/>
            <person name="Kim D."/>
            <person name="Ryu S."/>
            <person name="Kim W."/>
        </authorList>
    </citation>
    <scope>NUCLEOTIDE SEQUENCE [LARGE SCALE GENOMIC DNA]</scope>
    <source>
        <tissue evidence="15">Muscle</tissue>
    </source>
</reference>
<keyword evidence="7" id="KW-0378">Hydrolase</keyword>
<evidence type="ECO:0000256" key="7">
    <source>
        <dbReference type="ARBA" id="ARBA00022801"/>
    </source>
</evidence>
<evidence type="ECO:0000256" key="11">
    <source>
        <dbReference type="ARBA" id="ARBA00023186"/>
    </source>
</evidence>
<feature type="domain" description="Sulfatase N-terminal" evidence="14">
    <location>
        <begin position="25"/>
        <end position="361"/>
    </location>
</feature>
<dbReference type="InterPro" id="IPR024607">
    <property type="entry name" value="Sulfatase_CS"/>
</dbReference>
<evidence type="ECO:0000256" key="6">
    <source>
        <dbReference type="ARBA" id="ARBA00022741"/>
    </source>
</evidence>
<dbReference type="Proteomes" id="UP000324222">
    <property type="component" value="Unassembled WGS sequence"/>
</dbReference>
<dbReference type="Gene3D" id="1.10.560.10">
    <property type="entry name" value="GroEL-like equatorial domain"/>
    <property type="match status" value="2"/>
</dbReference>
<proteinExistence type="inferred from homology"/>
<keyword evidence="11 12" id="KW-0143">Chaperone</keyword>
<dbReference type="SUPFAM" id="SSF54849">
    <property type="entry name" value="GroEL-intermediate domain like"/>
    <property type="match status" value="1"/>
</dbReference>
<dbReference type="FunFam" id="3.40.720.10:FF:000023">
    <property type="entry name" value="Arylsulfatase A"/>
    <property type="match status" value="1"/>
</dbReference>
<dbReference type="SUPFAM" id="SSF52029">
    <property type="entry name" value="GroEL apical domain-like"/>
    <property type="match status" value="1"/>
</dbReference>
<dbReference type="PROSITE" id="PS00751">
    <property type="entry name" value="TCP1_2"/>
    <property type="match status" value="1"/>
</dbReference>
<comment type="similarity">
    <text evidence="3">Belongs to the sulfatase family.</text>
</comment>